<dbReference type="Gene3D" id="3.50.50.60">
    <property type="entry name" value="FAD/NAD(P)-binding domain"/>
    <property type="match status" value="1"/>
</dbReference>
<evidence type="ECO:0000313" key="3">
    <source>
        <dbReference type="Proteomes" id="UP000293360"/>
    </source>
</evidence>
<evidence type="ECO:0000313" key="2">
    <source>
        <dbReference type="EMBL" id="RYO84063.1"/>
    </source>
</evidence>
<evidence type="ECO:0000256" key="1">
    <source>
        <dbReference type="SAM" id="SignalP"/>
    </source>
</evidence>
<name>A0A4V1X900_9PEZI</name>
<keyword evidence="3" id="KW-1185">Reference proteome</keyword>
<dbReference type="SUPFAM" id="SSF51905">
    <property type="entry name" value="FAD/NAD(P)-binding domain"/>
    <property type="match status" value="1"/>
</dbReference>
<feature type="signal peptide" evidence="1">
    <location>
        <begin position="1"/>
        <end position="21"/>
    </location>
</feature>
<proteinExistence type="predicted"/>
<feature type="chain" id="PRO_5020268910" description="Glucose-methanol-choline oxidoreductase N-terminal domain-containing protein" evidence="1">
    <location>
        <begin position="22"/>
        <end position="80"/>
    </location>
</feature>
<keyword evidence="1" id="KW-0732">Signal</keyword>
<organism evidence="2 3">
    <name type="scientific">Monosporascus ibericus</name>
    <dbReference type="NCBI Taxonomy" id="155417"/>
    <lineage>
        <taxon>Eukaryota</taxon>
        <taxon>Fungi</taxon>
        <taxon>Dikarya</taxon>
        <taxon>Ascomycota</taxon>
        <taxon>Pezizomycotina</taxon>
        <taxon>Sordariomycetes</taxon>
        <taxon>Xylariomycetidae</taxon>
        <taxon>Xylariales</taxon>
        <taxon>Xylariales incertae sedis</taxon>
        <taxon>Monosporascus</taxon>
    </lineage>
</organism>
<dbReference type="Proteomes" id="UP000293360">
    <property type="component" value="Unassembled WGS sequence"/>
</dbReference>
<dbReference type="Pfam" id="PF13450">
    <property type="entry name" value="NAD_binding_8"/>
    <property type="match status" value="1"/>
</dbReference>
<dbReference type="STRING" id="155417.A0A4V1X900"/>
<reference evidence="2 3" key="1">
    <citation type="submission" date="2018-06" db="EMBL/GenBank/DDBJ databases">
        <title>Complete Genomes of Monosporascus.</title>
        <authorList>
            <person name="Robinson A.J."/>
            <person name="Natvig D.O."/>
        </authorList>
    </citation>
    <scope>NUCLEOTIDE SEQUENCE [LARGE SCALE GENOMIC DNA]</scope>
    <source>
        <strain evidence="2 3">CBS 110550</strain>
    </source>
</reference>
<comment type="caution">
    <text evidence="2">The sequence shown here is derived from an EMBL/GenBank/DDBJ whole genome shotgun (WGS) entry which is preliminary data.</text>
</comment>
<evidence type="ECO:0008006" key="4">
    <source>
        <dbReference type="Google" id="ProtNLM"/>
    </source>
</evidence>
<protein>
    <recommendedName>
        <fullName evidence="4">Glucose-methanol-choline oxidoreductase N-terminal domain-containing protein</fullName>
    </recommendedName>
</protein>
<accession>A0A4V1X900</accession>
<gene>
    <name evidence="2" type="ORF">DL764_009382</name>
</gene>
<sequence length="80" mass="8284">MMHRLFKSPLVLAALRALVAAAPTQGNEYEYVVVGSGAGGGTVAASLARKGHSVFLIEAGGDHGTEPLQTMPFSSETDKL</sequence>
<dbReference type="AlphaFoldDB" id="A0A4V1X900"/>
<dbReference type="InterPro" id="IPR036188">
    <property type="entry name" value="FAD/NAD-bd_sf"/>
</dbReference>
<dbReference type="EMBL" id="QJNU01000876">
    <property type="protein sequence ID" value="RYO84063.1"/>
    <property type="molecule type" value="Genomic_DNA"/>
</dbReference>